<dbReference type="InterPro" id="IPR011761">
    <property type="entry name" value="ATP-grasp"/>
</dbReference>
<dbReference type="InterPro" id="IPR013815">
    <property type="entry name" value="ATP_grasp_subdomain_1"/>
</dbReference>
<dbReference type="InterPro" id="IPR016185">
    <property type="entry name" value="PreATP-grasp_dom_sf"/>
</dbReference>
<organism evidence="6 7">
    <name type="scientific">Candidatus Woesebacteria bacterium RIFCSPLOWO2_01_FULL_39_21</name>
    <dbReference type="NCBI Taxonomy" id="1802519"/>
    <lineage>
        <taxon>Bacteria</taxon>
        <taxon>Candidatus Woeseibacteriota</taxon>
    </lineage>
</organism>
<gene>
    <name evidence="6" type="ORF">A2961_00575</name>
</gene>
<dbReference type="STRING" id="1802519.A2961_00575"/>
<dbReference type="SUPFAM" id="SSF56059">
    <property type="entry name" value="Glutathione synthetase ATP-binding domain-like"/>
    <property type="match status" value="1"/>
</dbReference>
<feature type="domain" description="ATP-grasp" evidence="5">
    <location>
        <begin position="117"/>
        <end position="331"/>
    </location>
</feature>
<dbReference type="Pfam" id="PF07478">
    <property type="entry name" value="Dala_Dala_lig_C"/>
    <property type="match status" value="1"/>
</dbReference>
<dbReference type="GO" id="GO:0005524">
    <property type="term" value="F:ATP binding"/>
    <property type="evidence" value="ECO:0007669"/>
    <property type="project" value="UniProtKB-UniRule"/>
</dbReference>
<sequence>MNKKIAFLYNVRHIYPDPNDPISQLEADFDDQETIDLMIRYFKKAGFEVLPIEANEKAYINLYKKRGKIELVFNYSLGLNGKDRYAHIPAFCEMLKIPYTGSSPLTNALAMNKAMAKSILLANNIPTLPYQLFKDDYVVLSEKLNFPLIVKPIGQGSSAGITNESVVNDTDHLRNRIEFIINLFKEPALVEPFLTGREFSVAMLGNPPIILPIIESDHTKLPSNYLPLDSLEVKWFFEEESSDNNVICPAKIEKDLEDKISVICREVWEALNIHDLCRIDLRCDNSGNPYVLDINSPPGLIPPEISKTSYFPLSGRVAGIDYENLIRRVINAALSRIGIKSGVKKS</sequence>
<dbReference type="PANTHER" id="PTHR23132">
    <property type="entry name" value="D-ALANINE--D-ALANINE LIGASE"/>
    <property type="match status" value="1"/>
</dbReference>
<dbReference type="EMBL" id="MGHF01000038">
    <property type="protein sequence ID" value="OGM61483.1"/>
    <property type="molecule type" value="Genomic_DNA"/>
</dbReference>
<keyword evidence="3" id="KW-0961">Cell wall biogenesis/degradation</keyword>
<dbReference type="GO" id="GO:0071555">
    <property type="term" value="P:cell wall organization"/>
    <property type="evidence" value="ECO:0007669"/>
    <property type="project" value="UniProtKB-KW"/>
</dbReference>
<protein>
    <recommendedName>
        <fullName evidence="5">ATP-grasp domain-containing protein</fullName>
    </recommendedName>
</protein>
<evidence type="ECO:0000256" key="1">
    <source>
        <dbReference type="ARBA" id="ARBA00010871"/>
    </source>
</evidence>
<comment type="caution">
    <text evidence="6">The sequence shown here is derived from an EMBL/GenBank/DDBJ whole genome shotgun (WGS) entry which is preliminary data.</text>
</comment>
<dbReference type="InterPro" id="IPR011095">
    <property type="entry name" value="Dala_Dala_lig_C"/>
</dbReference>
<evidence type="ECO:0000313" key="7">
    <source>
        <dbReference type="Proteomes" id="UP000177082"/>
    </source>
</evidence>
<accession>A0A1F8BBT6</accession>
<dbReference type="GO" id="GO:0046872">
    <property type="term" value="F:metal ion binding"/>
    <property type="evidence" value="ECO:0007669"/>
    <property type="project" value="InterPro"/>
</dbReference>
<keyword evidence="4" id="KW-0067">ATP-binding</keyword>
<dbReference type="Gene3D" id="3.40.50.20">
    <property type="match status" value="1"/>
</dbReference>
<evidence type="ECO:0000256" key="2">
    <source>
        <dbReference type="ARBA" id="ARBA00022598"/>
    </source>
</evidence>
<dbReference type="AlphaFoldDB" id="A0A1F8BBT6"/>
<evidence type="ECO:0000256" key="3">
    <source>
        <dbReference type="ARBA" id="ARBA00023316"/>
    </source>
</evidence>
<evidence type="ECO:0000256" key="4">
    <source>
        <dbReference type="PROSITE-ProRule" id="PRU00409"/>
    </source>
</evidence>
<proteinExistence type="inferred from homology"/>
<keyword evidence="2" id="KW-0436">Ligase</keyword>
<dbReference type="GO" id="GO:0008716">
    <property type="term" value="F:D-alanine-D-alanine ligase activity"/>
    <property type="evidence" value="ECO:0007669"/>
    <property type="project" value="InterPro"/>
</dbReference>
<dbReference type="Proteomes" id="UP000177082">
    <property type="component" value="Unassembled WGS sequence"/>
</dbReference>
<dbReference type="Gene3D" id="3.30.470.20">
    <property type="entry name" value="ATP-grasp fold, B domain"/>
    <property type="match status" value="1"/>
</dbReference>
<dbReference type="PANTHER" id="PTHR23132:SF23">
    <property type="entry name" value="D-ALANINE--D-ALANINE LIGASE B"/>
    <property type="match status" value="1"/>
</dbReference>
<name>A0A1F8BBT6_9BACT</name>
<dbReference type="PROSITE" id="PS50975">
    <property type="entry name" value="ATP_GRASP"/>
    <property type="match status" value="1"/>
</dbReference>
<comment type="similarity">
    <text evidence="1">Belongs to the D-alanine--D-alanine ligase family.</text>
</comment>
<dbReference type="SUPFAM" id="SSF52440">
    <property type="entry name" value="PreATP-grasp domain"/>
    <property type="match status" value="1"/>
</dbReference>
<evidence type="ECO:0000259" key="5">
    <source>
        <dbReference type="PROSITE" id="PS50975"/>
    </source>
</evidence>
<evidence type="ECO:0000313" key="6">
    <source>
        <dbReference type="EMBL" id="OGM61483.1"/>
    </source>
</evidence>
<keyword evidence="4" id="KW-0547">Nucleotide-binding</keyword>
<dbReference type="Gene3D" id="3.30.1490.20">
    <property type="entry name" value="ATP-grasp fold, A domain"/>
    <property type="match status" value="1"/>
</dbReference>
<reference evidence="6 7" key="1">
    <citation type="journal article" date="2016" name="Nat. Commun.">
        <title>Thousands of microbial genomes shed light on interconnected biogeochemical processes in an aquifer system.</title>
        <authorList>
            <person name="Anantharaman K."/>
            <person name="Brown C.T."/>
            <person name="Hug L.A."/>
            <person name="Sharon I."/>
            <person name="Castelle C.J."/>
            <person name="Probst A.J."/>
            <person name="Thomas B.C."/>
            <person name="Singh A."/>
            <person name="Wilkins M.J."/>
            <person name="Karaoz U."/>
            <person name="Brodie E.L."/>
            <person name="Williams K.H."/>
            <person name="Hubbard S.S."/>
            <person name="Banfield J.F."/>
        </authorList>
    </citation>
    <scope>NUCLEOTIDE SEQUENCE [LARGE SCALE GENOMIC DNA]</scope>
</reference>